<dbReference type="RefSeq" id="WP_231333969.1">
    <property type="nucleotide sequence ID" value="NZ_CP059572.1"/>
</dbReference>
<sequence>MSGSAHEHAPLRLTRRGRAVVVCLAAAIILPLLWLTVGPGALAGGRDARPGPSGPGETVVVGPGETLWEIASASDPDADPRLVVQRIIDLNGLGGDPTVQPGQRLRLPAR</sequence>
<reference evidence="2" key="1">
    <citation type="submission" date="2020-07" db="EMBL/GenBank/DDBJ databases">
        <authorList>
            <person name="Tarantini F.S."/>
            <person name="Hong K.W."/>
            <person name="Chan K.G."/>
        </authorList>
    </citation>
    <scope>NUCLEOTIDE SEQUENCE</scope>
    <source>
        <strain evidence="2">32-07</strain>
    </source>
</reference>
<dbReference type="InterPro" id="IPR036779">
    <property type="entry name" value="LysM_dom_sf"/>
</dbReference>
<protein>
    <submittedName>
        <fullName evidence="2">LysM peptidoglycan-binding domain-containing protein</fullName>
    </submittedName>
</protein>
<evidence type="ECO:0000259" key="1">
    <source>
        <dbReference type="PROSITE" id="PS51782"/>
    </source>
</evidence>
<dbReference type="InterPro" id="IPR018392">
    <property type="entry name" value="LysM"/>
</dbReference>
<accession>A0ABX8QRK9</accession>
<evidence type="ECO:0000313" key="3">
    <source>
        <dbReference type="Proteomes" id="UP001049518"/>
    </source>
</evidence>
<dbReference type="Gene3D" id="3.10.350.10">
    <property type="entry name" value="LysM domain"/>
    <property type="match status" value="1"/>
</dbReference>
<dbReference type="SMART" id="SM00257">
    <property type="entry name" value="LysM"/>
    <property type="match status" value="1"/>
</dbReference>
<proteinExistence type="predicted"/>
<dbReference type="EMBL" id="CP059572">
    <property type="protein sequence ID" value="QXJ20854.1"/>
    <property type="molecule type" value="Genomic_DNA"/>
</dbReference>
<dbReference type="SUPFAM" id="SSF54106">
    <property type="entry name" value="LysM domain"/>
    <property type="match status" value="1"/>
</dbReference>
<dbReference type="Pfam" id="PF01476">
    <property type="entry name" value="LysM"/>
    <property type="match status" value="1"/>
</dbReference>
<dbReference type="Proteomes" id="UP001049518">
    <property type="component" value="Chromosome"/>
</dbReference>
<dbReference type="PROSITE" id="PS51782">
    <property type="entry name" value="LYSM"/>
    <property type="match status" value="1"/>
</dbReference>
<dbReference type="CDD" id="cd00118">
    <property type="entry name" value="LysM"/>
    <property type="match status" value="1"/>
</dbReference>
<feature type="domain" description="LysM" evidence="1">
    <location>
        <begin position="57"/>
        <end position="107"/>
    </location>
</feature>
<organism evidence="2 3">
    <name type="scientific">Actinomadura graeca</name>
    <dbReference type="NCBI Taxonomy" id="2750812"/>
    <lineage>
        <taxon>Bacteria</taxon>
        <taxon>Bacillati</taxon>
        <taxon>Actinomycetota</taxon>
        <taxon>Actinomycetes</taxon>
        <taxon>Streptosporangiales</taxon>
        <taxon>Thermomonosporaceae</taxon>
        <taxon>Actinomadura</taxon>
    </lineage>
</organism>
<evidence type="ECO:0000313" key="2">
    <source>
        <dbReference type="EMBL" id="QXJ20854.1"/>
    </source>
</evidence>
<keyword evidence="3" id="KW-1185">Reference proteome</keyword>
<name>A0ABX8QRK9_9ACTN</name>
<gene>
    <name evidence="2" type="ORF">AGRA3207_001641</name>
</gene>